<gene>
    <name evidence="3" type="ORF">LMF89_16400</name>
</gene>
<proteinExistence type="predicted"/>
<name>A0ABS8HY71_9FIRM</name>
<dbReference type="InterPro" id="IPR014043">
    <property type="entry name" value="Acyl_transferase_dom"/>
</dbReference>
<sequence length="310" mass="35682">MFSGQGSQYYHMGRELYDHNAVFRRWMSKLNDIIYQKVGISITDEMYNEAKNMDDKFDHILYTHPAIFMVEYSLARVLIESGVEPDYVLGASLGEVTCAAVAGIVSVEETIECLLKRAELIESYCEFGSMIAIIHNSELYHQVSSISLHSELAAVNYCSHFVISGDSENLLKIEKYLTTKNIIFQTLPVRYGFHSANIDSIESEYKKFLQNFSFKKPKIPVISCLLSDYVTEVSAEYFWDVSRYPIYFQKTILKLEKDAQFNYIDLGPSGTLANFVKYNLREDSLSQFYDILSPFGQDIKKLEEVEEIFN</sequence>
<evidence type="ECO:0000259" key="2">
    <source>
        <dbReference type="SMART" id="SM00827"/>
    </source>
</evidence>
<dbReference type="SMART" id="SM00827">
    <property type="entry name" value="PKS_AT"/>
    <property type="match status" value="1"/>
</dbReference>
<organism evidence="3 4">
    <name type="scientific">Pelosinus baikalensis</name>
    <dbReference type="NCBI Taxonomy" id="2892015"/>
    <lineage>
        <taxon>Bacteria</taxon>
        <taxon>Bacillati</taxon>
        <taxon>Bacillota</taxon>
        <taxon>Negativicutes</taxon>
        <taxon>Selenomonadales</taxon>
        <taxon>Sporomusaceae</taxon>
        <taxon>Pelosinus</taxon>
    </lineage>
</organism>
<keyword evidence="4" id="KW-1185">Reference proteome</keyword>
<keyword evidence="3" id="KW-0012">Acyltransferase</keyword>
<dbReference type="Pfam" id="PF00698">
    <property type="entry name" value="Acyl_transf_1"/>
    <property type="match status" value="1"/>
</dbReference>
<dbReference type="EMBL" id="JAJHJB010000024">
    <property type="protein sequence ID" value="MCC5466929.1"/>
    <property type="molecule type" value="Genomic_DNA"/>
</dbReference>
<dbReference type="InterPro" id="IPR050444">
    <property type="entry name" value="Polyketide_Synthase"/>
</dbReference>
<dbReference type="Gene3D" id="3.30.70.250">
    <property type="entry name" value="Malonyl-CoA ACP transacylase, ACP-binding"/>
    <property type="match status" value="1"/>
</dbReference>
<dbReference type="PANTHER" id="PTHR45681">
    <property type="entry name" value="POLYKETIDE SYNTHASE 44-RELATED"/>
    <property type="match status" value="1"/>
</dbReference>
<dbReference type="GO" id="GO:0016746">
    <property type="term" value="F:acyltransferase activity"/>
    <property type="evidence" value="ECO:0007669"/>
    <property type="project" value="UniProtKB-KW"/>
</dbReference>
<feature type="domain" description="Malonyl-CoA:ACP transacylase (MAT)" evidence="2">
    <location>
        <begin position="1"/>
        <end position="299"/>
    </location>
</feature>
<dbReference type="InterPro" id="IPR001227">
    <property type="entry name" value="Ac_transferase_dom_sf"/>
</dbReference>
<dbReference type="Proteomes" id="UP001165492">
    <property type="component" value="Unassembled WGS sequence"/>
</dbReference>
<evidence type="ECO:0000313" key="4">
    <source>
        <dbReference type="Proteomes" id="UP001165492"/>
    </source>
</evidence>
<dbReference type="Gene3D" id="3.40.366.10">
    <property type="entry name" value="Malonyl-Coenzyme A Acyl Carrier Protein, domain 2"/>
    <property type="match status" value="1"/>
</dbReference>
<evidence type="ECO:0000313" key="3">
    <source>
        <dbReference type="EMBL" id="MCC5466929.1"/>
    </source>
</evidence>
<dbReference type="PANTHER" id="PTHR45681:SF6">
    <property type="entry name" value="POLYKETIDE SYNTHASE 37"/>
    <property type="match status" value="1"/>
</dbReference>
<dbReference type="InterPro" id="IPR016035">
    <property type="entry name" value="Acyl_Trfase/lysoPLipase"/>
</dbReference>
<accession>A0ABS8HY71</accession>
<evidence type="ECO:0000256" key="1">
    <source>
        <dbReference type="ARBA" id="ARBA00022679"/>
    </source>
</evidence>
<comment type="caution">
    <text evidence="3">The sequence shown here is derived from an EMBL/GenBank/DDBJ whole genome shotgun (WGS) entry which is preliminary data.</text>
</comment>
<protein>
    <submittedName>
        <fullName evidence="3">Acyltransferase domain-containing protein</fullName>
    </submittedName>
</protein>
<dbReference type="SUPFAM" id="SSF52151">
    <property type="entry name" value="FabD/lysophospholipase-like"/>
    <property type="match status" value="1"/>
</dbReference>
<keyword evidence="1" id="KW-0808">Transferase</keyword>
<dbReference type="RefSeq" id="WP_255711433.1">
    <property type="nucleotide sequence ID" value="NZ_JAJHJB010000024.1"/>
</dbReference>
<reference evidence="3" key="1">
    <citation type="submission" date="2021-11" db="EMBL/GenBank/DDBJ databases">
        <title>Description of a new species Pelosinus isolated from the bottom sediments of Lake Baikal.</title>
        <authorList>
            <person name="Zakharyuk A."/>
        </authorList>
    </citation>
    <scope>NUCLEOTIDE SEQUENCE</scope>
    <source>
        <strain evidence="3">Bkl1</strain>
    </source>
</reference>